<keyword evidence="3" id="KW-1185">Reference proteome</keyword>
<dbReference type="EMBL" id="JBFWIC010000008">
    <property type="protein sequence ID" value="MEZ0474620.1"/>
    <property type="molecule type" value="Genomic_DNA"/>
</dbReference>
<gene>
    <name evidence="2" type="ORF">AB6713_08305</name>
</gene>
<reference evidence="2 3" key="1">
    <citation type="submission" date="2024-07" db="EMBL/GenBank/DDBJ databases">
        <title>Luteimonas salilacus sp. nov., isolated from the shore soil of Salt Lake in Tibet of China.</title>
        <authorList>
            <person name="Zhang X."/>
            <person name="Li A."/>
        </authorList>
    </citation>
    <scope>NUCLEOTIDE SEQUENCE [LARGE SCALE GENOMIC DNA]</scope>
    <source>
        <strain evidence="2 3">B3-2-R+30</strain>
    </source>
</reference>
<protein>
    <submittedName>
        <fullName evidence="2">Uncharacterized protein</fullName>
    </submittedName>
</protein>
<evidence type="ECO:0000313" key="3">
    <source>
        <dbReference type="Proteomes" id="UP001566331"/>
    </source>
</evidence>
<accession>A0ABV4HTA9</accession>
<proteinExistence type="predicted"/>
<name>A0ABV4HTA9_9GAMM</name>
<comment type="caution">
    <text evidence="2">The sequence shown here is derived from an EMBL/GenBank/DDBJ whole genome shotgun (WGS) entry which is preliminary data.</text>
</comment>
<organism evidence="2 3">
    <name type="scientific">Luteimonas salinilitoris</name>
    <dbReference type="NCBI Taxonomy" id="3237697"/>
    <lineage>
        <taxon>Bacteria</taxon>
        <taxon>Pseudomonadati</taxon>
        <taxon>Pseudomonadota</taxon>
        <taxon>Gammaproteobacteria</taxon>
        <taxon>Lysobacterales</taxon>
        <taxon>Lysobacteraceae</taxon>
        <taxon>Luteimonas</taxon>
    </lineage>
</organism>
<evidence type="ECO:0000256" key="1">
    <source>
        <dbReference type="SAM" id="MobiDB-lite"/>
    </source>
</evidence>
<evidence type="ECO:0000313" key="2">
    <source>
        <dbReference type="EMBL" id="MEZ0474620.1"/>
    </source>
</evidence>
<feature type="region of interest" description="Disordered" evidence="1">
    <location>
        <begin position="1"/>
        <end position="22"/>
    </location>
</feature>
<sequence>MRAALPHPRPHDTPGVAPVPDAAASPFAQTALQRLVHLLQGGEGPALADAGIARLPPARLEVLSRHALEESETCLERAELMLRLAEAGLEHDAAVVADDMLRIGRHVMRLLQDHRRWRELAGNAAYYRDHPEATARTAAARGGTDEATIP</sequence>
<dbReference type="Proteomes" id="UP001566331">
    <property type="component" value="Unassembled WGS sequence"/>
</dbReference>
<dbReference type="RefSeq" id="WP_370563940.1">
    <property type="nucleotide sequence ID" value="NZ_JBFWIB010000005.1"/>
</dbReference>